<dbReference type="InterPro" id="IPR029400">
    <property type="entry name" value="TINF2_N"/>
</dbReference>
<keyword evidence="4" id="KW-1185">Reference proteome</keyword>
<evidence type="ECO:0000259" key="2">
    <source>
        <dbReference type="Pfam" id="PF14973"/>
    </source>
</evidence>
<dbReference type="Pfam" id="PF14973">
    <property type="entry name" value="TINF2_N"/>
    <property type="match status" value="1"/>
</dbReference>
<organism evidence="3 4">
    <name type="scientific">Coregonus suidteri</name>
    <dbReference type="NCBI Taxonomy" id="861788"/>
    <lineage>
        <taxon>Eukaryota</taxon>
        <taxon>Metazoa</taxon>
        <taxon>Chordata</taxon>
        <taxon>Craniata</taxon>
        <taxon>Vertebrata</taxon>
        <taxon>Euteleostomi</taxon>
        <taxon>Actinopterygii</taxon>
        <taxon>Neopterygii</taxon>
        <taxon>Teleostei</taxon>
        <taxon>Protacanthopterygii</taxon>
        <taxon>Salmoniformes</taxon>
        <taxon>Salmonidae</taxon>
        <taxon>Coregoninae</taxon>
        <taxon>Coregonus</taxon>
    </lineage>
</organism>
<evidence type="ECO:0000256" key="1">
    <source>
        <dbReference type="SAM" id="MobiDB-lite"/>
    </source>
</evidence>
<proteinExistence type="predicted"/>
<feature type="compositionally biased region" description="Basic and acidic residues" evidence="1">
    <location>
        <begin position="687"/>
        <end position="704"/>
    </location>
</feature>
<dbReference type="GO" id="GO:0042162">
    <property type="term" value="F:telomeric DNA binding"/>
    <property type="evidence" value="ECO:0007669"/>
    <property type="project" value="TreeGrafter"/>
</dbReference>
<dbReference type="EMBL" id="JAGTTL010000025">
    <property type="protein sequence ID" value="KAK6302893.1"/>
    <property type="molecule type" value="Genomic_DNA"/>
</dbReference>
<feature type="region of interest" description="Disordered" evidence="1">
    <location>
        <begin position="498"/>
        <end position="752"/>
    </location>
</feature>
<feature type="region of interest" description="Disordered" evidence="1">
    <location>
        <begin position="383"/>
        <end position="410"/>
    </location>
</feature>
<evidence type="ECO:0000313" key="3">
    <source>
        <dbReference type="EMBL" id="KAK6302893.1"/>
    </source>
</evidence>
<dbReference type="Proteomes" id="UP001356427">
    <property type="component" value="Unassembled WGS sequence"/>
</dbReference>
<dbReference type="AlphaFoldDB" id="A0AAN8L325"/>
<sequence>MQTLREEQGSPLPLSSLRLFVPPLRLVCAALWQVIERRDIMDYGVLEEFATTVLEIVPELMSYRERVQLLMGLRARLVLELCRCDDELCRPDTVQPHLNRMRSCISNHKGEVSDPNVEASEASFTKLIETLMEEPEERELFFQNVFPEEFGPKYDSTLQILVWEFLSRLEKLLPAPNLKQTASWLSLAPALLEECVQSVAHPEPLQTLLRHHKNRKQLDTNALRSTGGDYILSSLSVPSSVKEESASYQAGPERQSYPTMQGYQSPFLCDEPEMSWDCRMADCRVWTVKPPAGSASVEVEVETIEDPTEITVKRKTIDKESIKETRREEAVFCPQTRSGLKTSRLTAACLRRQPVLRLNRLDISNMPLPKSLLTLILRRGRLQAEATRRPGPKRRGRKKKRRRGRGVANEKIETDTLDVSDMPLPKSSLTLTLKRGIVQAEATSSQVPKKRGRKKGQKIGPGITRLMIEKVGAHTLDISDMSLPKTSLKLIIRRGKLQAEATGSQGQKRRGRKKKWRRGRGVKNEKTEAKGVKRERSPETEEDAEPSDNELWTTVNKGATVDETGGVHASPHCPSSHKREEELQQPIQNFQHGDYSQAEISQYQPIKDIDPEEDRRSVDDSGGNEMPNVKEPNSTEALTGEQVSHTEASPLQDSQSETSGEVKNEIQRGKLQAEATGSQGQKRGRGVRNEKTEAKGVNRERSPETEEDAEPSDNELWTSVNERTTVNDSGGVHASPHCPSSHKREEKLQQPI</sequence>
<feature type="compositionally biased region" description="Basic and acidic residues" evidence="1">
    <location>
        <begin position="522"/>
        <end position="539"/>
    </location>
</feature>
<evidence type="ECO:0000313" key="4">
    <source>
        <dbReference type="Proteomes" id="UP001356427"/>
    </source>
</evidence>
<feature type="compositionally biased region" description="Basic and acidic residues" evidence="1">
    <location>
        <begin position="607"/>
        <end position="619"/>
    </location>
</feature>
<feature type="compositionally biased region" description="Basic residues" evidence="1">
    <location>
        <begin position="507"/>
        <end position="521"/>
    </location>
</feature>
<feature type="compositionally biased region" description="Basic and acidic residues" evidence="1">
    <location>
        <begin position="742"/>
        <end position="752"/>
    </location>
</feature>
<feature type="compositionally biased region" description="Polar residues" evidence="1">
    <location>
        <begin position="715"/>
        <end position="728"/>
    </location>
</feature>
<name>A0AAN8L325_9TELE</name>
<gene>
    <name evidence="3" type="ORF">J4Q44_G00272480</name>
</gene>
<protein>
    <recommendedName>
        <fullName evidence="2">TERF1-interacting nuclear factor 2 N-terminal domain-containing protein</fullName>
    </recommendedName>
</protein>
<dbReference type="CDD" id="cd11657">
    <property type="entry name" value="TIN2_N"/>
    <property type="match status" value="1"/>
</dbReference>
<dbReference type="PANTHER" id="PTHR15512:SF2">
    <property type="match status" value="1"/>
</dbReference>
<dbReference type="GO" id="GO:1904356">
    <property type="term" value="P:regulation of telomere maintenance via telomere lengthening"/>
    <property type="evidence" value="ECO:0007669"/>
    <property type="project" value="TreeGrafter"/>
</dbReference>
<dbReference type="PANTHER" id="PTHR15512">
    <property type="entry name" value="TERF1-INTERACTING NUCLEAR FACTOR 2"/>
    <property type="match status" value="1"/>
</dbReference>
<feature type="domain" description="TERF1-interacting nuclear factor 2 N-terminal" evidence="2">
    <location>
        <begin position="32"/>
        <end position="180"/>
    </location>
</feature>
<comment type="caution">
    <text evidence="3">The sequence shown here is derived from an EMBL/GenBank/DDBJ whole genome shotgun (WGS) entry which is preliminary data.</text>
</comment>
<feature type="compositionally biased region" description="Polar residues" evidence="1">
    <location>
        <begin position="631"/>
        <end position="659"/>
    </location>
</feature>
<dbReference type="GO" id="GO:0070187">
    <property type="term" value="C:shelterin complex"/>
    <property type="evidence" value="ECO:0007669"/>
    <property type="project" value="InterPro"/>
</dbReference>
<dbReference type="InterPro" id="IPR039098">
    <property type="entry name" value="TINF2"/>
</dbReference>
<accession>A0AAN8L325</accession>
<feature type="compositionally biased region" description="Basic residues" evidence="1">
    <location>
        <begin position="390"/>
        <end position="405"/>
    </location>
</feature>
<reference evidence="3 4" key="1">
    <citation type="submission" date="2021-04" db="EMBL/GenBank/DDBJ databases">
        <authorList>
            <person name="De Guttry C."/>
            <person name="Zahm M."/>
            <person name="Klopp C."/>
            <person name="Cabau C."/>
            <person name="Louis A."/>
            <person name="Berthelot C."/>
            <person name="Parey E."/>
            <person name="Roest Crollius H."/>
            <person name="Montfort J."/>
            <person name="Robinson-Rechavi M."/>
            <person name="Bucao C."/>
            <person name="Bouchez O."/>
            <person name="Gislard M."/>
            <person name="Lluch J."/>
            <person name="Milhes M."/>
            <person name="Lampietro C."/>
            <person name="Lopez Roques C."/>
            <person name="Donnadieu C."/>
            <person name="Braasch I."/>
            <person name="Desvignes T."/>
            <person name="Postlethwait J."/>
            <person name="Bobe J."/>
            <person name="Wedekind C."/>
            <person name="Guiguen Y."/>
        </authorList>
    </citation>
    <scope>NUCLEOTIDE SEQUENCE [LARGE SCALE GENOMIC DNA]</scope>
    <source>
        <strain evidence="3">Cs_M1</strain>
        <tissue evidence="3">Blood</tissue>
    </source>
</reference>
<dbReference type="GO" id="GO:0016233">
    <property type="term" value="P:telomere capping"/>
    <property type="evidence" value="ECO:0007669"/>
    <property type="project" value="InterPro"/>
</dbReference>